<sequence length="297" mass="33791">MSSRMPLRLILGLPRAVLRLLGSKNIGSQYLRALAVAFGSLLLLNARSLPLIWHIRMFRHLIKWHVLRILAPNKEHYLEQVSPVAQDPFQSQVSHCYWATPDDCDFLGHLSNSAYAKNLDIARMKVLVHHLHPFMLAGGFLPMAGADYAYISEIPMFAHYEVIAKTASWDDKWIYLYSEFITRPKQTKGGKPIRGLRPDGTKVHCVAISRYVFKLGRITVPPRVALSICGFGADRRNWDEAVVMRKKGTLKEFLKGGWKDAKGLDLPEFEERRLAGLEWCQKLNEGMGQAATHEWLS</sequence>
<name>A0A4R0RV57_9APHY</name>
<evidence type="ECO:0000313" key="3">
    <source>
        <dbReference type="Proteomes" id="UP000292702"/>
    </source>
</evidence>
<evidence type="ECO:0000256" key="1">
    <source>
        <dbReference type="ARBA" id="ARBA00038476"/>
    </source>
</evidence>
<dbReference type="PANTHER" id="PTHR12475">
    <property type="match status" value="1"/>
</dbReference>
<evidence type="ECO:0008006" key="4">
    <source>
        <dbReference type="Google" id="ProtNLM"/>
    </source>
</evidence>
<evidence type="ECO:0000313" key="2">
    <source>
        <dbReference type="EMBL" id="TCD66594.1"/>
    </source>
</evidence>
<gene>
    <name evidence="2" type="ORF">EIP91_001151</name>
</gene>
<dbReference type="PANTHER" id="PTHR12475:SF4">
    <property type="entry name" value="PROTEIN THEM6"/>
    <property type="match status" value="1"/>
</dbReference>
<dbReference type="AlphaFoldDB" id="A0A4R0RV57"/>
<dbReference type="Pfam" id="PF13279">
    <property type="entry name" value="4HBT_2"/>
    <property type="match status" value="1"/>
</dbReference>
<protein>
    <recommendedName>
        <fullName evidence="4">Thioesterase domain-containing protein</fullName>
    </recommendedName>
</protein>
<dbReference type="OrthoDB" id="265761at2759"/>
<dbReference type="SUPFAM" id="SSF54637">
    <property type="entry name" value="Thioesterase/thiol ester dehydrase-isomerase"/>
    <property type="match status" value="1"/>
</dbReference>
<reference evidence="2 3" key="1">
    <citation type="submission" date="2018-11" db="EMBL/GenBank/DDBJ databases">
        <title>Genome assembly of Steccherinum ochraceum LE-BIN_3174, the white-rot fungus of the Steccherinaceae family (The Residual Polyporoid clade, Polyporales, Basidiomycota).</title>
        <authorList>
            <person name="Fedorova T.V."/>
            <person name="Glazunova O.A."/>
            <person name="Landesman E.O."/>
            <person name="Moiseenko K.V."/>
            <person name="Psurtseva N.V."/>
            <person name="Savinova O.S."/>
            <person name="Shakhova N.V."/>
            <person name="Tyazhelova T.V."/>
            <person name="Vasina D.V."/>
        </authorList>
    </citation>
    <scope>NUCLEOTIDE SEQUENCE [LARGE SCALE GENOMIC DNA]</scope>
    <source>
        <strain evidence="2 3">LE-BIN_3174</strain>
    </source>
</reference>
<accession>A0A4R0RV57</accession>
<organism evidence="2 3">
    <name type="scientific">Steccherinum ochraceum</name>
    <dbReference type="NCBI Taxonomy" id="92696"/>
    <lineage>
        <taxon>Eukaryota</taxon>
        <taxon>Fungi</taxon>
        <taxon>Dikarya</taxon>
        <taxon>Basidiomycota</taxon>
        <taxon>Agaricomycotina</taxon>
        <taxon>Agaricomycetes</taxon>
        <taxon>Polyporales</taxon>
        <taxon>Steccherinaceae</taxon>
        <taxon>Steccherinum</taxon>
    </lineage>
</organism>
<comment type="caution">
    <text evidence="2">The sequence shown here is derived from an EMBL/GenBank/DDBJ whole genome shotgun (WGS) entry which is preliminary data.</text>
</comment>
<dbReference type="Proteomes" id="UP000292702">
    <property type="component" value="Unassembled WGS sequence"/>
</dbReference>
<comment type="similarity">
    <text evidence="1">Belongs to the lcsJ thioesterase family.</text>
</comment>
<keyword evidence="3" id="KW-1185">Reference proteome</keyword>
<dbReference type="EMBL" id="RWJN01000129">
    <property type="protein sequence ID" value="TCD66594.1"/>
    <property type="molecule type" value="Genomic_DNA"/>
</dbReference>
<dbReference type="InterPro" id="IPR029069">
    <property type="entry name" value="HotDog_dom_sf"/>
</dbReference>
<proteinExistence type="inferred from homology"/>
<dbReference type="CDD" id="cd00586">
    <property type="entry name" value="4HBT"/>
    <property type="match status" value="1"/>
</dbReference>
<dbReference type="InterPro" id="IPR051490">
    <property type="entry name" value="THEM6_lcsJ_thioesterase"/>
</dbReference>
<dbReference type="Gene3D" id="3.10.129.10">
    <property type="entry name" value="Hotdog Thioesterase"/>
    <property type="match status" value="1"/>
</dbReference>